<organism evidence="1 2">
    <name type="scientific">Brevibacillus choshinensis</name>
    <dbReference type="NCBI Taxonomy" id="54911"/>
    <lineage>
        <taxon>Bacteria</taxon>
        <taxon>Bacillati</taxon>
        <taxon>Bacillota</taxon>
        <taxon>Bacilli</taxon>
        <taxon>Bacillales</taxon>
        <taxon>Paenibacillaceae</taxon>
        <taxon>Brevibacillus</taxon>
    </lineage>
</organism>
<sequence length="29" mass="3061">MIQSIPGIGKKVEATILSETGEQAFLDLA</sequence>
<gene>
    <name evidence="1" type="ORF">JNE38_22525</name>
</gene>
<protein>
    <recommendedName>
        <fullName evidence="3">Holliday junction branch migration protein RuvA</fullName>
    </recommendedName>
</protein>
<dbReference type="EMBL" id="CP069127">
    <property type="protein sequence ID" value="QRG66295.1"/>
    <property type="molecule type" value="Genomic_DNA"/>
</dbReference>
<evidence type="ECO:0008006" key="3">
    <source>
        <dbReference type="Google" id="ProtNLM"/>
    </source>
</evidence>
<evidence type="ECO:0000313" key="1">
    <source>
        <dbReference type="EMBL" id="QRG66295.1"/>
    </source>
</evidence>
<accession>A0ABX7FMT3</accession>
<evidence type="ECO:0000313" key="2">
    <source>
        <dbReference type="Proteomes" id="UP000596248"/>
    </source>
</evidence>
<proteinExistence type="predicted"/>
<name>A0ABX7FMT3_BRECH</name>
<dbReference type="Proteomes" id="UP000596248">
    <property type="component" value="Chromosome"/>
</dbReference>
<keyword evidence="2" id="KW-1185">Reference proteome</keyword>
<reference evidence="1 2" key="1">
    <citation type="submission" date="2021-01" db="EMBL/GenBank/DDBJ databases">
        <title>Identification of strong promoters based on the transcriptome of Brevibacillus choshinensis.</title>
        <authorList>
            <person name="Yao D."/>
            <person name="Zhang K."/>
            <person name="Wu J."/>
        </authorList>
    </citation>
    <scope>NUCLEOTIDE SEQUENCE [LARGE SCALE GENOMIC DNA]</scope>
    <source>
        <strain evidence="1 2">HPD31-SP3</strain>
    </source>
</reference>